<sequence length="133" mass="14019">MLQTALVVLLAGSVSGCTSGAFDLFDTSPKVDRSLSTSTIPKRSEEAVSDEVTVRNAVTSADLSKMGANPLPWANTATGSAGVVSKIREARVAGQLCRGFVTTRHSYEGIAKFTGQACMADSGDWLLTSFERQ</sequence>
<feature type="signal peptide" evidence="1">
    <location>
        <begin position="1"/>
        <end position="20"/>
    </location>
</feature>
<feature type="chain" id="PRO_5022211140" description="Surface antigen domain-containing protein" evidence="1">
    <location>
        <begin position="21"/>
        <end position="133"/>
    </location>
</feature>
<proteinExistence type="predicted"/>
<keyword evidence="4" id="KW-1185">Reference proteome</keyword>
<dbReference type="AlphaFoldDB" id="A0A549TBU9"/>
<evidence type="ECO:0000256" key="1">
    <source>
        <dbReference type="SAM" id="SignalP"/>
    </source>
</evidence>
<dbReference type="Pfam" id="PF16998">
    <property type="entry name" value="17kDa_Anti_2"/>
    <property type="match status" value="1"/>
</dbReference>
<comment type="caution">
    <text evidence="3">The sequence shown here is derived from an EMBL/GenBank/DDBJ whole genome shotgun (WGS) entry which is preliminary data.</text>
</comment>
<name>A0A549TBU9_9HYPH</name>
<evidence type="ECO:0000259" key="2">
    <source>
        <dbReference type="Pfam" id="PF16998"/>
    </source>
</evidence>
<dbReference type="EMBL" id="VJMG01000021">
    <property type="protein sequence ID" value="TRL39365.1"/>
    <property type="molecule type" value="Genomic_DNA"/>
</dbReference>
<dbReference type="InterPro" id="IPR032635">
    <property type="entry name" value="Anti_2"/>
</dbReference>
<dbReference type="Proteomes" id="UP000316801">
    <property type="component" value="Unassembled WGS sequence"/>
</dbReference>
<accession>A0A549TBU9</accession>
<organism evidence="3 4">
    <name type="scientific">Rhizobium straminoryzae</name>
    <dbReference type="NCBI Taxonomy" id="1387186"/>
    <lineage>
        <taxon>Bacteria</taxon>
        <taxon>Pseudomonadati</taxon>
        <taxon>Pseudomonadota</taxon>
        <taxon>Alphaproteobacteria</taxon>
        <taxon>Hyphomicrobiales</taxon>
        <taxon>Rhizobiaceae</taxon>
        <taxon>Rhizobium/Agrobacterium group</taxon>
        <taxon>Rhizobium</taxon>
    </lineage>
</organism>
<gene>
    <name evidence="3" type="ORF">FNA46_09475</name>
</gene>
<protein>
    <recommendedName>
        <fullName evidence="2">Surface antigen domain-containing protein</fullName>
    </recommendedName>
</protein>
<evidence type="ECO:0000313" key="3">
    <source>
        <dbReference type="EMBL" id="TRL39365.1"/>
    </source>
</evidence>
<evidence type="ECO:0000313" key="4">
    <source>
        <dbReference type="Proteomes" id="UP000316801"/>
    </source>
</evidence>
<feature type="domain" description="Surface antigen" evidence="2">
    <location>
        <begin position="22"/>
        <end position="132"/>
    </location>
</feature>
<keyword evidence="1" id="KW-0732">Signal</keyword>
<reference evidence="3 4" key="1">
    <citation type="submission" date="2019-07" db="EMBL/GenBank/DDBJ databases">
        <title>Ln-dependent methylotrophs.</title>
        <authorList>
            <person name="Tani A."/>
        </authorList>
    </citation>
    <scope>NUCLEOTIDE SEQUENCE [LARGE SCALE GENOMIC DNA]</scope>
    <source>
        <strain evidence="3 4">SM12</strain>
    </source>
</reference>